<dbReference type="STRING" id="85643.Tmz1t_3160"/>
<accession>C4KBI0</accession>
<proteinExistence type="predicted"/>
<dbReference type="EMBL" id="CP001281">
    <property type="protein sequence ID" value="ACR01756.1"/>
    <property type="molecule type" value="Genomic_DNA"/>
</dbReference>
<evidence type="ECO:0000313" key="1">
    <source>
        <dbReference type="EMBL" id="ACR01756.1"/>
    </source>
</evidence>
<reference evidence="2" key="1">
    <citation type="submission" date="2009-05" db="EMBL/GenBank/DDBJ databases">
        <title>Complete sequence of chromosome of Thauera sp. MZ1T.</title>
        <authorList>
            <consortium name="US DOE Joint Genome Institute"/>
            <person name="Lucas S."/>
            <person name="Copeland A."/>
            <person name="Lapidus A."/>
            <person name="Glavina del Rio T."/>
            <person name="Dalin E."/>
            <person name="Tice H."/>
            <person name="Bruce D."/>
            <person name="Goodwin L."/>
            <person name="Pitluck S."/>
            <person name="Sims D."/>
            <person name="Brettin T."/>
            <person name="Detter J.C."/>
            <person name="Han C."/>
            <person name="Larimer F."/>
            <person name="Land M."/>
            <person name="Hauser L."/>
            <person name="Kyrpides N."/>
            <person name="Mikhailova N."/>
            <person name="Sayler G.S."/>
        </authorList>
    </citation>
    <scope>NUCLEOTIDE SEQUENCE [LARGE SCALE GENOMIC DNA]</scope>
    <source>
        <strain evidence="2">MZ1T</strain>
    </source>
</reference>
<keyword evidence="2" id="KW-1185">Reference proteome</keyword>
<sequence length="396" mass="44463">MESTAKPVDRETLYNEVWTEPVSVVAPRYGLSDVGLAKICRSLAIPLPSRGYWAKVKAGKVMHRVPLPPLKHSGAVPTGLVKLPSEKVAVREAARKTAARVRKEVPPLPPPEEVGTPHSLVVATSKRLRRREGWPEGTMLRSAPKEVLNLSVTKDALDRALALTDALIKALEKEGFSFEIDAEKGATWVKWLETGTKMAFAISEHVKRSVHVVTPAEERARKRYWDRSRWDHAASYPSIPQHDYTPTGTLTIEVGRWPSRKWNDTPRTQLESRLGEVVGGVIVLARDIHAKEQEEARRKEAYRLAVERYEFLTTRHADEVARFEALEADAANWERAAKLRAFADAKERQLRAVGGPSAEQADWLAWARAKADWLDPLVLVSDVILDAPEPKRPGYW</sequence>
<dbReference type="eggNOG" id="COG3064">
    <property type="taxonomic scope" value="Bacteria"/>
</dbReference>
<dbReference type="Proteomes" id="UP000002186">
    <property type="component" value="Chromosome"/>
</dbReference>
<organism evidence="1 2">
    <name type="scientific">Thauera aminoaromatica</name>
    <dbReference type="NCBI Taxonomy" id="164330"/>
    <lineage>
        <taxon>Bacteria</taxon>
        <taxon>Pseudomonadati</taxon>
        <taxon>Pseudomonadota</taxon>
        <taxon>Betaproteobacteria</taxon>
        <taxon>Rhodocyclales</taxon>
        <taxon>Zoogloeaceae</taxon>
        <taxon>Thauera</taxon>
    </lineage>
</organism>
<dbReference type="HOGENOM" id="CLU_038913_3_0_4"/>
<evidence type="ECO:0000313" key="2">
    <source>
        <dbReference type="Proteomes" id="UP000002186"/>
    </source>
</evidence>
<gene>
    <name evidence="1" type="ordered locus">Tmz1t_3160</name>
</gene>
<dbReference type="AlphaFoldDB" id="C4KBI0"/>
<dbReference type="KEGG" id="tmz:Tmz1t_3160"/>
<name>C4KBI0_THASP</name>
<protein>
    <submittedName>
        <fullName evidence="1">Uncharacterized protein</fullName>
    </submittedName>
</protein>
<reference evidence="1 2" key="2">
    <citation type="journal article" date="2012" name="Stand. Genomic Sci.">
        <title>Complete genome sequence of Thauera aminoaromatica strain MZ1T.</title>
        <authorList>
            <person name="Jiang K."/>
            <person name="Sanseverino J."/>
            <person name="Chauhan A."/>
            <person name="Lucas S."/>
            <person name="Copeland A."/>
            <person name="Lapidus A."/>
            <person name="Del Rio T.G."/>
            <person name="Dalin E."/>
            <person name="Tice H."/>
            <person name="Bruce D."/>
            <person name="Goodwin L."/>
            <person name="Pitluck S."/>
            <person name="Sims D."/>
            <person name="Brettin T."/>
            <person name="Detter J.C."/>
            <person name="Han C."/>
            <person name="Chang Y.J."/>
            <person name="Larimer F."/>
            <person name="Land M."/>
            <person name="Hauser L."/>
            <person name="Kyrpides N.C."/>
            <person name="Mikhailova N."/>
            <person name="Moser S."/>
            <person name="Jegier P."/>
            <person name="Close D."/>
            <person name="Debruyn J.M."/>
            <person name="Wang Y."/>
            <person name="Layton A.C."/>
            <person name="Allen M.S."/>
            <person name="Sayler G.S."/>
        </authorList>
    </citation>
    <scope>NUCLEOTIDE SEQUENCE [LARGE SCALE GENOMIC DNA]</scope>
    <source>
        <strain evidence="1 2">MZ1T</strain>
    </source>
</reference>